<dbReference type="Gene3D" id="3.30.160.660">
    <property type="match status" value="1"/>
</dbReference>
<dbReference type="NCBIfam" id="TIGR03882">
    <property type="entry name" value="cyclo_dehyd_2"/>
    <property type="match status" value="1"/>
</dbReference>
<feature type="domain" description="YcaO" evidence="2">
    <location>
        <begin position="259"/>
        <end position="640"/>
    </location>
</feature>
<name>A0AAU7MCF3_9ACTN</name>
<dbReference type="Gene3D" id="3.30.40.250">
    <property type="match status" value="1"/>
</dbReference>
<feature type="region of interest" description="Disordered" evidence="1">
    <location>
        <begin position="92"/>
        <end position="125"/>
    </location>
</feature>
<dbReference type="Gene3D" id="3.30.1330.230">
    <property type="match status" value="1"/>
</dbReference>
<feature type="compositionally biased region" description="Low complexity" evidence="1">
    <location>
        <begin position="112"/>
        <end position="125"/>
    </location>
</feature>
<dbReference type="EMBL" id="CP159342">
    <property type="protein sequence ID" value="XCH75817.1"/>
    <property type="molecule type" value="Genomic_DNA"/>
</dbReference>
<dbReference type="Pfam" id="PF02624">
    <property type="entry name" value="YcaO"/>
    <property type="match status" value="1"/>
</dbReference>
<sequence>MTVTPAGTARLGPEAPASWDWSTWAAALPGHLVAATGGLDLGWERAARTAAAAQGRCLLSVRVTAAEVLIGPPTGGDDAACPGCVQAHSEYRRWETAKRPERDRSAREGRTPGQADPPGAAGGAASFPPWLAEVVGAVLTGRRPHAPVGPGELIAVSAAGTVTRHRVARTFRCRLCGGPYRPLLTGPDTPPAPLVRHPHPSPDPVPTRSGAPFGLDPDRMRAALGDGRFGPLVRVARNAAGAFPLVEAELLAGTPAGAGRAVRFREAEAIAVLEAYERLGGYPHAAPVVPQRTRRELGDLAIDPARLGGYTERQLTAPTCRIRPYHEDAPLDWVWGRPLDGSAPRLVPAEVGFYRYGYGLRGSDPRPYFLESSSGSALGNNLPEAALHSLLELAERDAFLLAWHRRRPLPAVDPDSLTDPDCRMMLRLARARGYDVHLLAATADIDVPVVWALAVHRDRALPASFSTAGCHPDPVTAARSALWELCQLVAAGLAWDPAEVEPMVGDPWLVEEIAHHWRRYTFPQLLPRVETVLGGPVGTLTDAFPDWPQQLSRAAGGDVTGALEFVAGRFAAAGLGDILVVDQSTPDHTAAGLTVAKCVVPGIVPMCFGQAHQRLSGLPRLRAALGPEADDRPLDPHPFP</sequence>
<evidence type="ECO:0000259" key="2">
    <source>
        <dbReference type="PROSITE" id="PS51664"/>
    </source>
</evidence>
<protein>
    <submittedName>
        <fullName evidence="3">TOMM leader peptide-binding protein</fullName>
    </submittedName>
</protein>
<dbReference type="NCBIfam" id="TIGR03604">
    <property type="entry name" value="TOMM_cyclo_SagD"/>
    <property type="match status" value="1"/>
</dbReference>
<evidence type="ECO:0000313" key="4">
    <source>
        <dbReference type="EMBL" id="XCH75817.1"/>
    </source>
</evidence>
<dbReference type="PANTHER" id="PTHR37809">
    <property type="entry name" value="RIBOSOMAL PROTEIN S12 METHYLTHIOTRANSFERASE ACCESSORY FACTOR YCAO"/>
    <property type="match status" value="1"/>
</dbReference>
<reference evidence="4" key="2">
    <citation type="submission" date="2024-06" db="EMBL/GenBank/DDBJ databases">
        <title>Micromonospora mangrovi CCTCC AA 2012012 genome sequences.</title>
        <authorList>
            <person name="Gao J."/>
        </authorList>
    </citation>
    <scope>NUCLEOTIDE SEQUENCE</scope>
    <source>
        <strain evidence="4">CCTCC AA 2012012</strain>
    </source>
</reference>
<feature type="compositionally biased region" description="Basic and acidic residues" evidence="1">
    <location>
        <begin position="92"/>
        <end position="110"/>
    </location>
</feature>
<reference evidence="3" key="1">
    <citation type="submission" date="2024-01" db="EMBL/GenBank/DDBJ databases">
        <title>The genome sequence of Micromonospora mangrovi CCTCC AA 2012012.</title>
        <authorList>
            <person name="Gao J."/>
        </authorList>
    </citation>
    <scope>NUCLEOTIDE SEQUENCE</scope>
    <source>
        <strain evidence="3">CCTCC AA 2012012</strain>
    </source>
</reference>
<dbReference type="InterPro" id="IPR022291">
    <property type="entry name" value="Bacteriocin_synth_cyclodeHase"/>
</dbReference>
<accession>A0AAU7MCF3</accession>
<dbReference type="InterPro" id="IPR027624">
    <property type="entry name" value="TOMM_cyclo_SagD"/>
</dbReference>
<dbReference type="EMBL" id="CP157762">
    <property type="protein sequence ID" value="XBP95114.1"/>
    <property type="molecule type" value="Genomic_DNA"/>
</dbReference>
<dbReference type="PANTHER" id="PTHR37809:SF1">
    <property type="entry name" value="RIBOSOMAL PROTEIN S12 METHYLTHIOTRANSFERASE ACCESSORY FACTOR YCAO"/>
    <property type="match status" value="1"/>
</dbReference>
<dbReference type="AlphaFoldDB" id="A0AAU7MCF3"/>
<evidence type="ECO:0000256" key="1">
    <source>
        <dbReference type="SAM" id="MobiDB-lite"/>
    </source>
</evidence>
<dbReference type="InterPro" id="IPR003776">
    <property type="entry name" value="YcaO-like_dom"/>
</dbReference>
<gene>
    <name evidence="4" type="ORF">ABUL08_06945</name>
    <name evidence="3" type="ORF">VK199_06900</name>
</gene>
<organism evidence="3">
    <name type="scientific">Micromonospora sp. CCTCC AA 2012012</name>
    <dbReference type="NCBI Taxonomy" id="3111921"/>
    <lineage>
        <taxon>Bacteria</taxon>
        <taxon>Bacillati</taxon>
        <taxon>Actinomycetota</taxon>
        <taxon>Actinomycetes</taxon>
        <taxon>Micromonosporales</taxon>
        <taxon>Micromonosporaceae</taxon>
        <taxon>Micromonospora</taxon>
    </lineage>
</organism>
<dbReference type="PROSITE" id="PS51664">
    <property type="entry name" value="YCAO"/>
    <property type="match status" value="1"/>
</dbReference>
<dbReference type="Gene3D" id="3.40.50.720">
    <property type="entry name" value="NAD(P)-binding Rossmann-like Domain"/>
    <property type="match status" value="1"/>
</dbReference>
<proteinExistence type="predicted"/>
<evidence type="ECO:0000313" key="3">
    <source>
        <dbReference type="EMBL" id="XBP95114.1"/>
    </source>
</evidence>
<dbReference type="RefSeq" id="WP_350935620.1">
    <property type="nucleotide sequence ID" value="NZ_CP157762.1"/>
</dbReference>